<sequence length="101" mass="10917">MKLGGSLRKKIVWTISRKIPALMVAVTVLSCGAVACFAALTSFSTTRHLIGTHLEYVANTKRDILVSKLETTKLDIESLASNLSMVQLFDRLSLGIPGSNP</sequence>
<feature type="transmembrane region" description="Helical" evidence="1">
    <location>
        <begin position="21"/>
        <end position="40"/>
    </location>
</feature>
<proteinExistence type="predicted"/>
<gene>
    <name evidence="2" type="ORF">GGD56_007204</name>
</gene>
<keyword evidence="1" id="KW-1133">Transmembrane helix</keyword>
<dbReference type="Proteomes" id="UP000551353">
    <property type="component" value="Unassembled WGS sequence"/>
</dbReference>
<dbReference type="PROSITE" id="PS51257">
    <property type="entry name" value="PROKAR_LIPOPROTEIN"/>
    <property type="match status" value="1"/>
</dbReference>
<keyword evidence="3" id="KW-1185">Reference proteome</keyword>
<name>A0ABR6J0K4_9HYPH</name>
<dbReference type="EMBL" id="JACIFX010000036">
    <property type="protein sequence ID" value="MBB4233298.1"/>
    <property type="molecule type" value="Genomic_DNA"/>
</dbReference>
<keyword evidence="1" id="KW-0812">Transmembrane</keyword>
<comment type="caution">
    <text evidence="2">The sequence shown here is derived from an EMBL/GenBank/DDBJ whole genome shotgun (WGS) entry which is preliminary data.</text>
</comment>
<accession>A0ABR6J0K4</accession>
<organism evidence="2 3">
    <name type="scientific">Rhizobium mongolense</name>
    <dbReference type="NCBI Taxonomy" id="57676"/>
    <lineage>
        <taxon>Bacteria</taxon>
        <taxon>Pseudomonadati</taxon>
        <taxon>Pseudomonadota</taxon>
        <taxon>Alphaproteobacteria</taxon>
        <taxon>Hyphomicrobiales</taxon>
        <taxon>Rhizobiaceae</taxon>
        <taxon>Rhizobium/Agrobacterium group</taxon>
        <taxon>Rhizobium</taxon>
    </lineage>
</organism>
<protein>
    <submittedName>
        <fullName evidence="2">Methyl-accepting chemotaxis protein</fullName>
    </submittedName>
</protein>
<reference evidence="2 3" key="1">
    <citation type="submission" date="2020-08" db="EMBL/GenBank/DDBJ databases">
        <title>Genomic Encyclopedia of Type Strains, Phase IV (KMG-V): Genome sequencing to study the core and pangenomes of soil and plant-associated prokaryotes.</title>
        <authorList>
            <person name="Whitman W."/>
        </authorList>
    </citation>
    <scope>NUCLEOTIDE SEQUENCE [LARGE SCALE GENOMIC DNA]</scope>
    <source>
        <strain evidence="2 3">SEMIA 4087</strain>
    </source>
</reference>
<dbReference type="RefSeq" id="WP_145611484.1">
    <property type="nucleotide sequence ID" value="NZ_JACIFX010000036.1"/>
</dbReference>
<evidence type="ECO:0000313" key="2">
    <source>
        <dbReference type="EMBL" id="MBB4233298.1"/>
    </source>
</evidence>
<evidence type="ECO:0000256" key="1">
    <source>
        <dbReference type="SAM" id="Phobius"/>
    </source>
</evidence>
<keyword evidence="1" id="KW-0472">Membrane</keyword>
<evidence type="ECO:0000313" key="3">
    <source>
        <dbReference type="Proteomes" id="UP000551353"/>
    </source>
</evidence>